<dbReference type="NCBIfam" id="TIGR00369">
    <property type="entry name" value="unchar_dom_1"/>
    <property type="match status" value="1"/>
</dbReference>
<dbReference type="InterPro" id="IPR039298">
    <property type="entry name" value="ACOT13"/>
</dbReference>
<name>D9QJI0_BRESC</name>
<dbReference type="CDD" id="cd03443">
    <property type="entry name" value="PaaI_thioesterase"/>
    <property type="match status" value="1"/>
</dbReference>
<dbReference type="InterPro" id="IPR029069">
    <property type="entry name" value="HotDog_dom_sf"/>
</dbReference>
<dbReference type="EMBL" id="CP002102">
    <property type="protein sequence ID" value="ADL01541.1"/>
    <property type="molecule type" value="Genomic_DNA"/>
</dbReference>
<evidence type="ECO:0000256" key="1">
    <source>
        <dbReference type="ARBA" id="ARBA00008324"/>
    </source>
</evidence>
<dbReference type="KEGG" id="bsb:Bresu_2231"/>
<evidence type="ECO:0000313" key="5">
    <source>
        <dbReference type="Proteomes" id="UP000002696"/>
    </source>
</evidence>
<dbReference type="GO" id="GO:0047617">
    <property type="term" value="F:fatty acyl-CoA hydrolase activity"/>
    <property type="evidence" value="ECO:0007669"/>
    <property type="project" value="InterPro"/>
</dbReference>
<feature type="domain" description="Thioesterase" evidence="3">
    <location>
        <begin position="60"/>
        <end position="135"/>
    </location>
</feature>
<dbReference type="eggNOG" id="COG2050">
    <property type="taxonomic scope" value="Bacteria"/>
</dbReference>
<accession>D9QJI0</accession>
<proteinExistence type="inferred from homology"/>
<dbReference type="HOGENOM" id="CLU_089876_3_0_5"/>
<dbReference type="OrthoDB" id="9813282at2"/>
<dbReference type="RefSeq" id="WP_013269642.1">
    <property type="nucleotide sequence ID" value="NC_014375.1"/>
</dbReference>
<keyword evidence="2" id="KW-0378">Hydrolase</keyword>
<organism evidence="4 5">
    <name type="scientific">Brevundimonas subvibrioides (strain ATCC 15264 / DSM 4735 / LMG 14903 / NBRC 16000 / CB 81)</name>
    <name type="common">Caulobacter subvibrioides</name>
    <dbReference type="NCBI Taxonomy" id="633149"/>
    <lineage>
        <taxon>Bacteria</taxon>
        <taxon>Pseudomonadati</taxon>
        <taxon>Pseudomonadota</taxon>
        <taxon>Alphaproteobacteria</taxon>
        <taxon>Caulobacterales</taxon>
        <taxon>Caulobacteraceae</taxon>
        <taxon>Brevundimonas</taxon>
    </lineage>
</organism>
<dbReference type="PANTHER" id="PTHR21660:SF1">
    <property type="entry name" value="ACYL-COENZYME A THIOESTERASE 13"/>
    <property type="match status" value="1"/>
</dbReference>
<dbReference type="STRING" id="633149.Bresu_2231"/>
<dbReference type="PANTHER" id="PTHR21660">
    <property type="entry name" value="THIOESTERASE SUPERFAMILY MEMBER-RELATED"/>
    <property type="match status" value="1"/>
</dbReference>
<dbReference type="AlphaFoldDB" id="D9QJI0"/>
<comment type="similarity">
    <text evidence="1">Belongs to the thioesterase PaaI family.</text>
</comment>
<protein>
    <submittedName>
        <fullName evidence="4">Thioesterase superfamily protein</fullName>
    </submittedName>
</protein>
<sequence>MTSILSLTHLTGVEQLRLAFQGEENAAPIARTLDYALIEVEEGRVVFEGTPTRAVYNPIGTVHGGWMATLLDSACACAVHSMLKAGQAYTTLEIKTVFHRALTEGVPVKAEGRIVQLGRRAGFAEADLRGLDGKLYATATSTCLVMELTPPA</sequence>
<dbReference type="InterPro" id="IPR003736">
    <property type="entry name" value="PAAI_dom"/>
</dbReference>
<evidence type="ECO:0000259" key="3">
    <source>
        <dbReference type="Pfam" id="PF03061"/>
    </source>
</evidence>
<dbReference type="SUPFAM" id="SSF54637">
    <property type="entry name" value="Thioesterase/thiol ester dehydrase-isomerase"/>
    <property type="match status" value="1"/>
</dbReference>
<dbReference type="Pfam" id="PF03061">
    <property type="entry name" value="4HBT"/>
    <property type="match status" value="1"/>
</dbReference>
<dbReference type="InParanoid" id="D9QJI0"/>
<dbReference type="Gene3D" id="3.10.129.10">
    <property type="entry name" value="Hotdog Thioesterase"/>
    <property type="match status" value="1"/>
</dbReference>
<dbReference type="Proteomes" id="UP000002696">
    <property type="component" value="Chromosome"/>
</dbReference>
<dbReference type="InterPro" id="IPR006683">
    <property type="entry name" value="Thioestr_dom"/>
</dbReference>
<reference evidence="5" key="1">
    <citation type="journal article" date="2011" name="J. Bacteriol.">
        <title>Genome sequences of eight morphologically diverse alphaproteobacteria.</title>
        <authorList>
            <consortium name="US DOE Joint Genome Institute"/>
            <person name="Brown P.J."/>
            <person name="Kysela D.T."/>
            <person name="Buechlein A."/>
            <person name="Hemmerich C."/>
            <person name="Brun Y.V."/>
        </authorList>
    </citation>
    <scope>NUCLEOTIDE SEQUENCE [LARGE SCALE GENOMIC DNA]</scope>
    <source>
        <strain evidence="5">ATCC 15264 / DSM 4735 / LMG 14903 / NBRC 16000 / CB 81</strain>
    </source>
</reference>
<evidence type="ECO:0000256" key="2">
    <source>
        <dbReference type="ARBA" id="ARBA00022801"/>
    </source>
</evidence>
<dbReference type="BioCyc" id="BSUB633149:G1GM8-2229-MONOMER"/>
<evidence type="ECO:0000313" key="4">
    <source>
        <dbReference type="EMBL" id="ADL01541.1"/>
    </source>
</evidence>
<keyword evidence="5" id="KW-1185">Reference proteome</keyword>
<gene>
    <name evidence="4" type="ordered locus">Bresu_2231</name>
</gene>